<organism evidence="2 3">
    <name type="scientific">Autumnicola tepida</name>
    <dbReference type="NCBI Taxonomy" id="3075595"/>
    <lineage>
        <taxon>Bacteria</taxon>
        <taxon>Pseudomonadati</taxon>
        <taxon>Bacteroidota</taxon>
        <taxon>Flavobacteriia</taxon>
        <taxon>Flavobacteriales</taxon>
        <taxon>Flavobacteriaceae</taxon>
        <taxon>Autumnicola</taxon>
    </lineage>
</organism>
<feature type="transmembrane region" description="Helical" evidence="1">
    <location>
        <begin position="73"/>
        <end position="92"/>
    </location>
</feature>
<keyword evidence="1" id="KW-1133">Transmembrane helix</keyword>
<dbReference type="RefSeq" id="WP_311533303.1">
    <property type="nucleotide sequence ID" value="NZ_JAVRHQ010000001.1"/>
</dbReference>
<evidence type="ECO:0008006" key="4">
    <source>
        <dbReference type="Google" id="ProtNLM"/>
    </source>
</evidence>
<protein>
    <recommendedName>
        <fullName evidence="4">NADH dehydrogenase subunit 6</fullName>
    </recommendedName>
</protein>
<accession>A0ABU3C5J0</accession>
<keyword evidence="1" id="KW-0812">Transmembrane</keyword>
<feature type="transmembrane region" description="Helical" evidence="1">
    <location>
        <begin position="12"/>
        <end position="31"/>
    </location>
</feature>
<dbReference type="EMBL" id="JAVRHQ010000001">
    <property type="protein sequence ID" value="MDT0641595.1"/>
    <property type="molecule type" value="Genomic_DNA"/>
</dbReference>
<name>A0ABU3C5J0_9FLAO</name>
<comment type="caution">
    <text evidence="2">The sequence shown here is derived from an EMBL/GenBank/DDBJ whole genome shotgun (WGS) entry which is preliminary data.</text>
</comment>
<sequence>MLKKIVAHISTFIILIFLTIYFLLATINSAVSKKYEVFNPSETYYYSTLKTQAEKTDYINKVEHNNFVIKGKVYIYFILTILSFLAGFVILYHRNRTSRRKNIIN</sequence>
<evidence type="ECO:0000313" key="2">
    <source>
        <dbReference type="EMBL" id="MDT0641595.1"/>
    </source>
</evidence>
<gene>
    <name evidence="2" type="ORF">RM553_02005</name>
</gene>
<dbReference type="Proteomes" id="UP001262889">
    <property type="component" value="Unassembled WGS sequence"/>
</dbReference>
<proteinExistence type="predicted"/>
<reference evidence="2 3" key="1">
    <citation type="submission" date="2023-09" db="EMBL/GenBank/DDBJ databases">
        <authorList>
            <person name="Rey-Velasco X."/>
        </authorList>
    </citation>
    <scope>NUCLEOTIDE SEQUENCE [LARGE SCALE GENOMIC DNA]</scope>
    <source>
        <strain evidence="2 3">F363</strain>
    </source>
</reference>
<evidence type="ECO:0000313" key="3">
    <source>
        <dbReference type="Proteomes" id="UP001262889"/>
    </source>
</evidence>
<evidence type="ECO:0000256" key="1">
    <source>
        <dbReference type="SAM" id="Phobius"/>
    </source>
</evidence>
<keyword evidence="1" id="KW-0472">Membrane</keyword>
<keyword evidence="3" id="KW-1185">Reference proteome</keyword>